<reference evidence="1 2" key="1">
    <citation type="journal article" date="2023" name="Mol. Ecol. Resour.">
        <title>Chromosome-level genome assembly of a triploid poplar Populus alba 'Berolinensis'.</title>
        <authorList>
            <person name="Chen S."/>
            <person name="Yu Y."/>
            <person name="Wang X."/>
            <person name="Wang S."/>
            <person name="Zhang T."/>
            <person name="Zhou Y."/>
            <person name="He R."/>
            <person name="Meng N."/>
            <person name="Wang Y."/>
            <person name="Liu W."/>
            <person name="Liu Z."/>
            <person name="Liu J."/>
            <person name="Guo Q."/>
            <person name="Huang H."/>
            <person name="Sederoff R.R."/>
            <person name="Wang G."/>
            <person name="Qu G."/>
            <person name="Chen S."/>
        </authorList>
    </citation>
    <scope>NUCLEOTIDE SEQUENCE [LARGE SCALE GENOMIC DNA]</scope>
    <source>
        <strain evidence="1">SC-2020</strain>
    </source>
</reference>
<evidence type="ECO:0000313" key="2">
    <source>
        <dbReference type="Proteomes" id="UP001164929"/>
    </source>
</evidence>
<accession>A0AAD6RSV0</accession>
<keyword evidence="2" id="KW-1185">Reference proteome</keyword>
<protein>
    <submittedName>
        <fullName evidence="1">Uncharacterized protein</fullName>
    </submittedName>
</protein>
<dbReference type="EMBL" id="JAQIZT010000001">
    <property type="protein sequence ID" value="KAJ7014509.1"/>
    <property type="molecule type" value="Genomic_DNA"/>
</dbReference>
<gene>
    <name evidence="1" type="ORF">NC653_003967</name>
</gene>
<comment type="caution">
    <text evidence="1">The sequence shown here is derived from an EMBL/GenBank/DDBJ whole genome shotgun (WGS) entry which is preliminary data.</text>
</comment>
<organism evidence="1 2">
    <name type="scientific">Populus alba x Populus x berolinensis</name>
    <dbReference type="NCBI Taxonomy" id="444605"/>
    <lineage>
        <taxon>Eukaryota</taxon>
        <taxon>Viridiplantae</taxon>
        <taxon>Streptophyta</taxon>
        <taxon>Embryophyta</taxon>
        <taxon>Tracheophyta</taxon>
        <taxon>Spermatophyta</taxon>
        <taxon>Magnoliopsida</taxon>
        <taxon>eudicotyledons</taxon>
        <taxon>Gunneridae</taxon>
        <taxon>Pentapetalae</taxon>
        <taxon>rosids</taxon>
        <taxon>fabids</taxon>
        <taxon>Malpighiales</taxon>
        <taxon>Salicaceae</taxon>
        <taxon>Saliceae</taxon>
        <taxon>Populus</taxon>
    </lineage>
</organism>
<proteinExistence type="predicted"/>
<sequence length="62" mass="7318">MFVRKIPTPALIRRTTFYYGSKLFFLQTMQRHQVPNSLKLQLQKRLAGFTKASSNQEVNMQQ</sequence>
<dbReference type="Proteomes" id="UP001164929">
    <property type="component" value="Chromosome 1"/>
</dbReference>
<dbReference type="AlphaFoldDB" id="A0AAD6RSV0"/>
<name>A0AAD6RSV0_9ROSI</name>
<evidence type="ECO:0000313" key="1">
    <source>
        <dbReference type="EMBL" id="KAJ7014509.1"/>
    </source>
</evidence>